<organism evidence="3 4">
    <name type="scientific">Coprococcus ammoniilyticus</name>
    <dbReference type="NCBI Taxonomy" id="2981785"/>
    <lineage>
        <taxon>Bacteria</taxon>
        <taxon>Bacillati</taxon>
        <taxon>Bacillota</taxon>
        <taxon>Clostridia</taxon>
        <taxon>Lachnospirales</taxon>
        <taxon>Lachnospiraceae</taxon>
        <taxon>Coprococcus</taxon>
    </lineage>
</organism>
<feature type="transmembrane region" description="Helical" evidence="1">
    <location>
        <begin position="121"/>
        <end position="143"/>
    </location>
</feature>
<keyword evidence="4" id="KW-1185">Reference proteome</keyword>
<dbReference type="PANTHER" id="PTHR35793:SF2">
    <property type="entry name" value="INNER MEMBRANE PROTEIN YJIG"/>
    <property type="match status" value="1"/>
</dbReference>
<feature type="transmembrane region" description="Helical" evidence="1">
    <location>
        <begin position="6"/>
        <end position="24"/>
    </location>
</feature>
<dbReference type="RefSeq" id="WP_242996189.1">
    <property type="nucleotide sequence ID" value="NZ_JBBNFM010000006.1"/>
</dbReference>
<keyword evidence="1" id="KW-0472">Membrane</keyword>
<dbReference type="EMBL" id="JBBNFM010000006">
    <property type="protein sequence ID" value="MEQ2454427.1"/>
    <property type="molecule type" value="Genomic_DNA"/>
</dbReference>
<protein>
    <submittedName>
        <fullName evidence="3">Nucleoside recognition domain-containing protein</fullName>
    </submittedName>
</protein>
<dbReference type="PANTHER" id="PTHR35793">
    <property type="entry name" value="INNER MEMBRANE PROTEIN YJIG"/>
    <property type="match status" value="1"/>
</dbReference>
<proteinExistence type="predicted"/>
<dbReference type="InterPro" id="IPR011642">
    <property type="entry name" value="Gate_dom"/>
</dbReference>
<accession>A0ABV1EIN5</accession>
<reference evidence="3 4" key="1">
    <citation type="submission" date="2024-04" db="EMBL/GenBank/DDBJ databases">
        <title>Human intestinal bacterial collection.</title>
        <authorList>
            <person name="Pauvert C."/>
            <person name="Hitch T.C.A."/>
            <person name="Clavel T."/>
        </authorList>
    </citation>
    <scope>NUCLEOTIDE SEQUENCE [LARGE SCALE GENOMIC DNA]</scope>
    <source>
        <strain evidence="3 4">CLA-AA-H141</strain>
    </source>
</reference>
<comment type="caution">
    <text evidence="3">The sequence shown here is derived from an EMBL/GenBank/DDBJ whole genome shotgun (WGS) entry which is preliminary data.</text>
</comment>
<evidence type="ECO:0000259" key="2">
    <source>
        <dbReference type="Pfam" id="PF07670"/>
    </source>
</evidence>
<keyword evidence="1" id="KW-1133">Transmembrane helix</keyword>
<dbReference type="Proteomes" id="UP001482186">
    <property type="component" value="Unassembled WGS sequence"/>
</dbReference>
<dbReference type="Pfam" id="PF07670">
    <property type="entry name" value="Gate"/>
    <property type="match status" value="1"/>
</dbReference>
<feature type="transmembrane region" description="Helical" evidence="1">
    <location>
        <begin position="155"/>
        <end position="175"/>
    </location>
</feature>
<keyword evidence="1" id="KW-0812">Transmembrane</keyword>
<evidence type="ECO:0000256" key="1">
    <source>
        <dbReference type="SAM" id="Phobius"/>
    </source>
</evidence>
<gene>
    <name evidence="3" type="ORF">AAAT04_10295</name>
</gene>
<evidence type="ECO:0000313" key="4">
    <source>
        <dbReference type="Proteomes" id="UP001482186"/>
    </source>
</evidence>
<sequence length="176" mass="18857">MNMLTTISNSIIPMVIFAVVLYGCIKKTNVYEDFIDGAFDGMKIVVELVPTLIGLFVAVRILNDSGALGLITTALKPIASLIHTPDCVIPVIITKLFSSGSATSLMLNIFNDYGPDSREGLTAAIILSCTESLFYTMSVYLMAAKVRKSRYIIPCALLSLGAGIVVSILLANMLVS</sequence>
<dbReference type="InterPro" id="IPR052549">
    <property type="entry name" value="SpmB"/>
</dbReference>
<name>A0ABV1EIN5_9FIRM</name>
<feature type="transmembrane region" description="Helical" evidence="1">
    <location>
        <begin position="44"/>
        <end position="62"/>
    </location>
</feature>
<feature type="domain" description="Nucleoside transporter/FeoB GTPase Gate" evidence="2">
    <location>
        <begin position="46"/>
        <end position="144"/>
    </location>
</feature>
<evidence type="ECO:0000313" key="3">
    <source>
        <dbReference type="EMBL" id="MEQ2454427.1"/>
    </source>
</evidence>